<dbReference type="SUPFAM" id="SSF52540">
    <property type="entry name" value="P-loop containing nucleoside triphosphate hydrolases"/>
    <property type="match status" value="1"/>
</dbReference>
<reference evidence="3" key="1">
    <citation type="submission" date="2018-06" db="EMBL/GenBank/DDBJ databases">
        <authorList>
            <person name="O'Rourke A."/>
        </authorList>
    </citation>
    <scope>NUCLEOTIDE SEQUENCE</scope>
    <source>
        <strain evidence="3">132550021-3</strain>
    </source>
</reference>
<dbReference type="InterPro" id="IPR027417">
    <property type="entry name" value="P-loop_NTPase"/>
</dbReference>
<dbReference type="EMBL" id="CATWFT010000001">
    <property type="protein sequence ID" value="CAJ0721657.1"/>
    <property type="molecule type" value="Genomic_DNA"/>
</dbReference>
<proteinExistence type="predicted"/>
<feature type="domain" description="NadR/Ttd14 AAA" evidence="1">
    <location>
        <begin position="7"/>
        <end position="170"/>
    </location>
</feature>
<dbReference type="InterPro" id="IPR038727">
    <property type="entry name" value="NadR/Ttd14_AAA_dom"/>
</dbReference>
<name>A0A2P4RBN1_RALPI</name>
<reference evidence="2 4" key="2">
    <citation type="submission" date="2023-07" db="EMBL/GenBank/DDBJ databases">
        <authorList>
            <person name="Peeters C."/>
        </authorList>
    </citation>
    <scope>NUCLEOTIDE SEQUENCE [LARGE SCALE GENOMIC DNA]</scope>
    <source>
        <strain evidence="2 4">R-38712</strain>
    </source>
</reference>
<dbReference type="EMBL" id="QGBI01000004">
    <property type="protein sequence ID" value="MBX3889305.1"/>
    <property type="molecule type" value="Genomic_DNA"/>
</dbReference>
<organism evidence="3 5">
    <name type="scientific">Ralstonia pickettii</name>
    <name type="common">Burkholderia pickettii</name>
    <dbReference type="NCBI Taxonomy" id="329"/>
    <lineage>
        <taxon>Bacteria</taxon>
        <taxon>Pseudomonadati</taxon>
        <taxon>Pseudomonadota</taxon>
        <taxon>Betaproteobacteria</taxon>
        <taxon>Burkholderiales</taxon>
        <taxon>Burkholderiaceae</taxon>
        <taxon>Ralstonia</taxon>
    </lineage>
</organism>
<dbReference type="Gene3D" id="3.40.50.300">
    <property type="entry name" value="P-loop containing nucleotide triphosphate hydrolases"/>
    <property type="match status" value="1"/>
</dbReference>
<evidence type="ECO:0000313" key="3">
    <source>
        <dbReference type="EMBL" id="MBX3889305.1"/>
    </source>
</evidence>
<protein>
    <submittedName>
        <fullName evidence="3">AAA family ATPase</fullName>
    </submittedName>
</protein>
<comment type="caution">
    <text evidence="3">The sequence shown here is derived from an EMBL/GenBank/DDBJ whole genome shotgun (WGS) entry which is preliminary data.</text>
</comment>
<evidence type="ECO:0000313" key="2">
    <source>
        <dbReference type="EMBL" id="CAJ0721657.1"/>
    </source>
</evidence>
<evidence type="ECO:0000259" key="1">
    <source>
        <dbReference type="Pfam" id="PF13521"/>
    </source>
</evidence>
<gene>
    <name evidence="3" type="ORF">DEE74_05455</name>
    <name evidence="2" type="ORF">R38712_00191</name>
</gene>
<accession>A0A2P4RBN1</accession>
<dbReference type="Proteomes" id="UP001189303">
    <property type="component" value="Unassembled WGS sequence"/>
</dbReference>
<dbReference type="Proteomes" id="UP001199322">
    <property type="component" value="Unassembled WGS sequence"/>
</dbReference>
<sequence length="187" mass="20732">MSCEKFYVITGASGAGKSTLLNALGERGISVMPEAALSIVQEQESSDGTRLPGTDLQAFMNAVMERNIRAYEAAKSLPPPVFFDRGTPECIAHMKRLSLDRNPAYVEASQARRYANTVFVAEPWPEIYVCDQWRRAPFARAARSFEPTVLAYVDEGYTTCVLPKVSVERRVAFILAHVRRLRAGEAA</sequence>
<dbReference type="RefSeq" id="WP_103518728.1">
    <property type="nucleotide sequence ID" value="NZ_CATWFT010000001.1"/>
</dbReference>
<dbReference type="AlphaFoldDB" id="A0A2P4RBN1"/>
<keyword evidence="4" id="KW-1185">Reference proteome</keyword>
<evidence type="ECO:0000313" key="5">
    <source>
        <dbReference type="Proteomes" id="UP001199322"/>
    </source>
</evidence>
<dbReference type="Pfam" id="PF13521">
    <property type="entry name" value="AAA_28"/>
    <property type="match status" value="1"/>
</dbReference>
<evidence type="ECO:0000313" key="4">
    <source>
        <dbReference type="Proteomes" id="UP001189303"/>
    </source>
</evidence>